<dbReference type="Gene3D" id="2.30.30.40">
    <property type="entry name" value="SH3 Domains"/>
    <property type="match status" value="1"/>
</dbReference>
<dbReference type="EMBL" id="CP067089">
    <property type="protein sequence ID" value="QQO09991.1"/>
    <property type="molecule type" value="Genomic_DNA"/>
</dbReference>
<dbReference type="RefSeq" id="WP_215627295.1">
    <property type="nucleotide sequence ID" value="NZ_CP067089.2"/>
</dbReference>
<keyword evidence="3" id="KW-1185">Reference proteome</keyword>
<evidence type="ECO:0000259" key="1">
    <source>
        <dbReference type="Pfam" id="PF08239"/>
    </source>
</evidence>
<accession>A0A7T7XPA4</accession>
<sequence length="229" mass="26916">MRTNLFMVLFSILICSNIFGQDLNEIENIHLNFSFKPGNYFLIEDNVKVYSNPDIDSQVLLTLAMHDEISLLEDVHNTQTFDGVRSCWYRIKYNQITGYIWGGGIAVKTVLYDIDKNGIVDYFQYRIANSESRNYLRIDKDIVIYINKRRICFESLIENPSIDYWYTDCDFEEENNSVNIFLSFFEKHNSIIDVVLQITMDGEIVFKDRKQSTLEVINLNPYAERSDTE</sequence>
<dbReference type="Proteomes" id="UP000595917">
    <property type="component" value="Chromosome"/>
</dbReference>
<dbReference type="KEGG" id="bhc:JFL75_03495"/>
<feature type="domain" description="SH3b" evidence="1">
    <location>
        <begin position="45"/>
        <end position="104"/>
    </location>
</feature>
<gene>
    <name evidence="2" type="ORF">JFL75_03495</name>
</gene>
<protein>
    <submittedName>
        <fullName evidence="2">SH3 domain-containing protein</fullName>
    </submittedName>
</protein>
<proteinExistence type="predicted"/>
<dbReference type="InterPro" id="IPR003646">
    <property type="entry name" value="SH3-like_bac-type"/>
</dbReference>
<dbReference type="Pfam" id="PF08239">
    <property type="entry name" value="SH3_3"/>
    <property type="match status" value="1"/>
</dbReference>
<reference evidence="2" key="1">
    <citation type="submission" date="2021-01" db="EMBL/GenBank/DDBJ databases">
        <title>Description of Breznakiella homolactica.</title>
        <authorList>
            <person name="Song Y."/>
            <person name="Brune A."/>
        </authorList>
    </citation>
    <scope>NUCLEOTIDE SEQUENCE</scope>
    <source>
        <strain evidence="2">RmG30</strain>
    </source>
</reference>
<organism evidence="2 3">
    <name type="scientific">Breznakiella homolactica</name>
    <dbReference type="NCBI Taxonomy" id="2798577"/>
    <lineage>
        <taxon>Bacteria</taxon>
        <taxon>Pseudomonadati</taxon>
        <taxon>Spirochaetota</taxon>
        <taxon>Spirochaetia</taxon>
        <taxon>Spirochaetales</taxon>
        <taxon>Breznakiellaceae</taxon>
        <taxon>Breznakiella</taxon>
    </lineage>
</organism>
<name>A0A7T7XPA4_9SPIR</name>
<evidence type="ECO:0000313" key="2">
    <source>
        <dbReference type="EMBL" id="QQO09991.1"/>
    </source>
</evidence>
<evidence type="ECO:0000313" key="3">
    <source>
        <dbReference type="Proteomes" id="UP000595917"/>
    </source>
</evidence>
<dbReference type="AlphaFoldDB" id="A0A7T7XPA4"/>